<organism evidence="1 2">
    <name type="scientific">Sedimenticola thiotaurini</name>
    <dbReference type="NCBI Taxonomy" id="1543721"/>
    <lineage>
        <taxon>Bacteria</taxon>
        <taxon>Pseudomonadati</taxon>
        <taxon>Pseudomonadota</taxon>
        <taxon>Gammaproteobacteria</taxon>
        <taxon>Chromatiales</taxon>
        <taxon>Sedimenticolaceae</taxon>
        <taxon>Sedimenticola</taxon>
    </lineage>
</organism>
<dbReference type="AlphaFoldDB" id="A0A0F7JUS3"/>
<dbReference type="Gene3D" id="3.30.70.260">
    <property type="match status" value="1"/>
</dbReference>
<keyword evidence="2" id="KW-1185">Reference proteome</keyword>
<dbReference type="Proteomes" id="UP000034410">
    <property type="component" value="Chromosome"/>
</dbReference>
<evidence type="ECO:0008006" key="3">
    <source>
        <dbReference type="Google" id="ProtNLM"/>
    </source>
</evidence>
<dbReference type="EMBL" id="CP011412">
    <property type="protein sequence ID" value="AKH19362.1"/>
    <property type="molecule type" value="Genomic_DNA"/>
</dbReference>
<evidence type="ECO:0000313" key="1">
    <source>
        <dbReference type="EMBL" id="AKH19362.1"/>
    </source>
</evidence>
<dbReference type="InterPro" id="IPR045865">
    <property type="entry name" value="ACT-like_dom_sf"/>
</dbReference>
<dbReference type="SUPFAM" id="SSF55021">
    <property type="entry name" value="ACT-like"/>
    <property type="match status" value="1"/>
</dbReference>
<dbReference type="KEGG" id="seds:AAY24_02250"/>
<sequence>MIFSLHIKAQSTPAMLEKILQTTRVRGFAVRSMDVKNNDAERLLKVHLTVESDRPQERLVTQLNKLGGIRELSSLHAVADPAPQMGGDYGKVSLMYPL</sequence>
<dbReference type="RefSeq" id="WP_046858301.1">
    <property type="nucleotide sequence ID" value="NZ_CP011412.1"/>
</dbReference>
<dbReference type="Pfam" id="PF13710">
    <property type="entry name" value="ACT_5"/>
    <property type="match status" value="1"/>
</dbReference>
<proteinExistence type="predicted"/>
<protein>
    <recommendedName>
        <fullName evidence="3">Acetolactate synthase</fullName>
    </recommendedName>
</protein>
<reference evidence="1 2" key="1">
    <citation type="journal article" date="2015" name="Genome Announc.">
        <title>Complete Genome Sequence of Sedimenticola thiotaurini Strain SIP-G1, a Polyphosphate- and Polyhydroxyalkanoate-Accumulating Sulfur-Oxidizing Gammaproteobacterium Isolated from Salt Marsh Sediments.</title>
        <authorList>
            <person name="Flood B.E."/>
            <person name="Jones D.S."/>
            <person name="Bailey J.V."/>
        </authorList>
    </citation>
    <scope>NUCLEOTIDE SEQUENCE [LARGE SCALE GENOMIC DNA]</scope>
    <source>
        <strain evidence="1 2">SIP-G1</strain>
    </source>
</reference>
<name>A0A0F7JUS3_9GAMM</name>
<evidence type="ECO:0000313" key="2">
    <source>
        <dbReference type="Proteomes" id="UP000034410"/>
    </source>
</evidence>
<accession>A0A0F7JUS3</accession>
<dbReference type="OrthoDB" id="6198158at2"/>
<gene>
    <name evidence="1" type="ORF">AAY24_02250</name>
</gene>